<evidence type="ECO:0000256" key="3">
    <source>
        <dbReference type="ARBA" id="ARBA00022723"/>
    </source>
</evidence>
<sequence>MSDRKLLNRYYPPDFDPEKLEAGKKVLRAARKSKNVKKKRMLNIRMLYPFTVRCNGCGDYLYVGTKFNSKVEKVPNEDYLGIPIWRFHGRCTQCGNVIVFRTNPKDGNYELESGGKRNFDPKRDEELAAKSAREILEEELSLNKDKALQRKVLDTAEEIQTQDILEELRRINKRLMNRDELEKEALQLLNKERSTLLCQFLDDEVQSFQIREKLREEEDFELQRSKWSAHTEAKLLKVSDELLYNNTPFIEKEDPNLYARDEVFMKYIEIKRDCDLFKGYSSEEE</sequence>
<dbReference type="InterPro" id="IPR043701">
    <property type="entry name" value="Yju2"/>
</dbReference>
<dbReference type="VEuPathDB" id="CryptoDB:cand_006830"/>
<feature type="binding site" evidence="8">
    <location>
        <position position="91"/>
    </location>
    <ligand>
        <name>Zn(2+)</name>
        <dbReference type="ChEBI" id="CHEBI:29105"/>
    </ligand>
</feature>
<dbReference type="Pfam" id="PF04502">
    <property type="entry name" value="Saf4_Yju2"/>
    <property type="match status" value="1"/>
</dbReference>
<comment type="similarity">
    <text evidence="8">Belongs to the CWC16 family. YJU2 subfamily.</text>
</comment>
<dbReference type="GeneID" id="92364868"/>
<protein>
    <recommendedName>
        <fullName evidence="8">Splicing factor YJU2</fullName>
    </recommendedName>
</protein>
<dbReference type="GO" id="GO:0046872">
    <property type="term" value="F:metal ion binding"/>
    <property type="evidence" value="ECO:0007669"/>
    <property type="project" value="UniProtKB-KW"/>
</dbReference>
<keyword evidence="10" id="KW-1185">Reference proteome</keyword>
<comment type="caution">
    <text evidence="9">The sequence shown here is derived from an EMBL/GenBank/DDBJ whole genome shotgun (WGS) entry which is preliminary data.</text>
</comment>
<keyword evidence="5 8" id="KW-0862">Zinc</keyword>
<dbReference type="OrthoDB" id="674963at2759"/>
<dbReference type="GO" id="GO:0000349">
    <property type="term" value="P:generation of catalytic spliceosome for first transesterification step"/>
    <property type="evidence" value="ECO:0007669"/>
    <property type="project" value="UniProtKB-UniRule"/>
</dbReference>
<evidence type="ECO:0000313" key="9">
    <source>
        <dbReference type="EMBL" id="OII76094.1"/>
    </source>
</evidence>
<keyword evidence="7 8" id="KW-0539">Nucleus</keyword>
<dbReference type="GO" id="GO:0071006">
    <property type="term" value="C:U2-type catalytic step 1 spliceosome"/>
    <property type="evidence" value="ECO:0007669"/>
    <property type="project" value="UniProtKB-UniRule"/>
</dbReference>
<keyword evidence="3 8" id="KW-0479">Metal-binding</keyword>
<evidence type="ECO:0000256" key="6">
    <source>
        <dbReference type="ARBA" id="ARBA00023187"/>
    </source>
</evidence>
<dbReference type="HAMAP" id="MF_03226">
    <property type="entry name" value="YJU2"/>
    <property type="match status" value="1"/>
</dbReference>
<evidence type="ECO:0000313" key="10">
    <source>
        <dbReference type="Proteomes" id="UP000186804"/>
    </source>
</evidence>
<feature type="binding site" evidence="8">
    <location>
        <position position="94"/>
    </location>
    <ligand>
        <name>Zn(2+)</name>
        <dbReference type="ChEBI" id="CHEBI:29105"/>
    </ligand>
</feature>
<keyword evidence="2" id="KW-0507">mRNA processing</keyword>
<keyword evidence="6" id="KW-0508">mRNA splicing</keyword>
<evidence type="ECO:0000256" key="5">
    <source>
        <dbReference type="ARBA" id="ARBA00022833"/>
    </source>
</evidence>
<evidence type="ECO:0000256" key="2">
    <source>
        <dbReference type="ARBA" id="ARBA00022664"/>
    </source>
</evidence>
<dbReference type="PANTHER" id="PTHR12111">
    <property type="entry name" value="SPLICING FACTOR YJU2"/>
    <property type="match status" value="1"/>
</dbReference>
<feature type="binding site" evidence="8">
    <location>
        <position position="54"/>
    </location>
    <ligand>
        <name>Zn(2+)</name>
        <dbReference type="ChEBI" id="CHEBI:29105"/>
    </ligand>
</feature>
<evidence type="ECO:0000256" key="4">
    <source>
        <dbReference type="ARBA" id="ARBA00022728"/>
    </source>
</evidence>
<evidence type="ECO:0000256" key="1">
    <source>
        <dbReference type="ARBA" id="ARBA00004123"/>
    </source>
</evidence>
<organism evidence="9 10">
    <name type="scientific">Cryptosporidium andersoni</name>
    <dbReference type="NCBI Taxonomy" id="117008"/>
    <lineage>
        <taxon>Eukaryota</taxon>
        <taxon>Sar</taxon>
        <taxon>Alveolata</taxon>
        <taxon>Apicomplexa</taxon>
        <taxon>Conoidasida</taxon>
        <taxon>Coccidia</taxon>
        <taxon>Eucoccidiorida</taxon>
        <taxon>Eimeriorina</taxon>
        <taxon>Cryptosporidiidae</taxon>
        <taxon>Cryptosporidium</taxon>
    </lineage>
</organism>
<name>A0A1J4MPG1_9CRYT</name>
<keyword evidence="4 8" id="KW-0747">Spliceosome</keyword>
<dbReference type="RefSeq" id="XP_067067940.1">
    <property type="nucleotide sequence ID" value="XM_067210923.1"/>
</dbReference>
<gene>
    <name evidence="9" type="ORF">cand_006830</name>
</gene>
<dbReference type="Proteomes" id="UP000186804">
    <property type="component" value="Unassembled WGS sequence"/>
</dbReference>
<accession>A0A1J4MPG1</accession>
<feature type="binding site" evidence="8">
    <location>
        <position position="57"/>
    </location>
    <ligand>
        <name>Zn(2+)</name>
        <dbReference type="ChEBI" id="CHEBI:29105"/>
    </ligand>
</feature>
<dbReference type="PANTHER" id="PTHR12111:SF1">
    <property type="entry name" value="SPLICING FACTOR YJU2"/>
    <property type="match status" value="1"/>
</dbReference>
<comment type="subcellular location">
    <subcellularLocation>
        <location evidence="1 8">Nucleus</location>
    </subcellularLocation>
</comment>
<dbReference type="AlphaFoldDB" id="A0A1J4MPG1"/>
<evidence type="ECO:0000256" key="7">
    <source>
        <dbReference type="ARBA" id="ARBA00023242"/>
    </source>
</evidence>
<dbReference type="EMBL" id="LRBS01000068">
    <property type="protein sequence ID" value="OII76094.1"/>
    <property type="molecule type" value="Genomic_DNA"/>
</dbReference>
<proteinExistence type="inferred from homology"/>
<dbReference type="InterPro" id="IPR007590">
    <property type="entry name" value="Saf4/Yju2"/>
</dbReference>
<comment type="function">
    <text evidence="8">Part of the spliceosome which catalyzes two sequential transesterification reactions, first the excision of the non-coding intron from pre-mRNA and then the ligation of the coding exons to form the mature mRNA. Plays a role in stabilizing the structure of the spliceosome catalytic core and docking of the branch helix into the active site, producing 5'-exon and lariat intron-3'-intermediates.</text>
</comment>
<comment type="subunit">
    <text evidence="8">Component of the spliceosome. Present in the activated B complex, the catalytically activated B* complex which catalyzes the branching, the catalytic step 1 C complex catalyzing the exon ligation, and the postcatalytic P complex containing the ligated exons (mRNA) and the excised lariat intron.</text>
</comment>
<reference evidence="9 10" key="1">
    <citation type="submission" date="2016-10" db="EMBL/GenBank/DDBJ databases">
        <title>Reductive evolution of mitochondrial metabolism and differential evolution of invasion-related proteins in Cryptosporidium.</title>
        <authorList>
            <person name="Liu S."/>
            <person name="Roellig D.M."/>
            <person name="Guo Y."/>
            <person name="Li N."/>
            <person name="Frace M.A."/>
            <person name="Tang K."/>
            <person name="Zhang L."/>
            <person name="Feng Y."/>
            <person name="Xiao L."/>
        </authorList>
    </citation>
    <scope>NUCLEOTIDE SEQUENCE [LARGE SCALE GENOMIC DNA]</scope>
    <source>
        <strain evidence="9">30847</strain>
    </source>
</reference>
<evidence type="ECO:0000256" key="8">
    <source>
        <dbReference type="HAMAP-Rule" id="MF_03226"/>
    </source>
</evidence>